<keyword evidence="4" id="KW-1185">Reference proteome</keyword>
<dbReference type="RefSeq" id="WP_148667869.1">
    <property type="nucleotide sequence ID" value="NZ_DF970229.1"/>
</dbReference>
<reference evidence="3" key="2">
    <citation type="submission" date="2015-08" db="EMBL/GenBank/DDBJ databases">
        <title>Complete DNA Sequence of Pseudomonas syringae pv. actinidiae, the Causal Agent of Kiwifruit Canker Disease.</title>
        <authorList>
            <person name="Rikkerink E.H.A."/>
            <person name="Fineran P.C."/>
        </authorList>
    </citation>
    <scope>NUCLEOTIDE SEQUENCE</scope>
    <source>
        <strain evidence="3">SkMP5</strain>
    </source>
</reference>
<dbReference type="EMBL" id="DF970229">
    <property type="protein sequence ID" value="GAP66741.1"/>
    <property type="molecule type" value="Genomic_DNA"/>
</dbReference>
<keyword evidence="1" id="KW-0732">Signal</keyword>
<dbReference type="STRING" id="1475481.GCA_000953855_02097"/>
<evidence type="ECO:0000313" key="4">
    <source>
        <dbReference type="Proteomes" id="UP000253740"/>
    </source>
</evidence>
<evidence type="ECO:0000256" key="1">
    <source>
        <dbReference type="SAM" id="SignalP"/>
    </source>
</evidence>
<proteinExistence type="predicted"/>
<evidence type="ECO:0000313" key="3">
    <source>
        <dbReference type="EMBL" id="GAP66741.1"/>
    </source>
</evidence>
<accession>A0A0K8QPX6</accession>
<dbReference type="Proteomes" id="UP000253740">
    <property type="component" value="Unassembled WGS sequence"/>
</dbReference>
<dbReference type="AlphaFoldDB" id="A0A0K8QPX6"/>
<gene>
    <name evidence="2" type="ORF">MBSD_1991</name>
    <name evidence="3" type="ORF">MBSD_n2056</name>
</gene>
<organism evidence="3">
    <name type="scientific">Mizugakiibacter sediminis</name>
    <dbReference type="NCBI Taxonomy" id="1475481"/>
    <lineage>
        <taxon>Bacteria</taxon>
        <taxon>Pseudomonadati</taxon>
        <taxon>Pseudomonadota</taxon>
        <taxon>Gammaproteobacteria</taxon>
        <taxon>Lysobacterales</taxon>
        <taxon>Rhodanobacteraceae</taxon>
        <taxon>Mizugakiibacter</taxon>
    </lineage>
</organism>
<name>A0A0K8QPX6_9GAMM</name>
<evidence type="ECO:0000313" key="2">
    <source>
        <dbReference type="EMBL" id="GAN45442.1"/>
    </source>
</evidence>
<reference evidence="2" key="1">
    <citation type="submission" date="2015-03" db="EMBL/GenBank/DDBJ databases">
        <title>Draft genome sequence of Mizugakiibacter sediminis skMP5.</title>
        <authorList>
            <person name="Watanabe T."/>
            <person name="Kojima H."/>
            <person name="Fukui M."/>
        </authorList>
    </citation>
    <scope>NUCLEOTIDE SEQUENCE</scope>
    <source>
        <strain evidence="2">SkMP5</strain>
    </source>
</reference>
<protein>
    <submittedName>
        <fullName evidence="3">Transcriptional regulator, LysR family</fullName>
    </submittedName>
</protein>
<feature type="signal peptide" evidence="1">
    <location>
        <begin position="1"/>
        <end position="25"/>
    </location>
</feature>
<dbReference type="HOGENOM" id="CLU_831095_0_0_6"/>
<sequence length="334" mass="36277">MKRRAAGLLVPAAFLLGLAASAVEAADVPEPPAPPPGGPVVSLAPAQKMRFAWPTPISAQVEVREGFNGPCSLRYTIELRDDGAGGYILSARDPQPLSGKLAQWTEAASEAGRRALCMPLTVRLDHSGRFFGFVDEDARLKEAMAGQHYIAGAETVIPERRRDLVRRELESRTMQALNAWFGAWDGAPRDVAGSVRRRASAPEPWPVQVDWEITRVGTPKNLSGTEFWAYGELTDAARAKYLLRAERAGADAWVPGAATPDDWYPDLVGLTHAYLDVATMRPLHVESVLYKRVSSASKPSTDRAIARELIFDFIWSDGLKASGSYPAPKALSAS</sequence>
<feature type="chain" id="PRO_5007415078" evidence="1">
    <location>
        <begin position="26"/>
        <end position="334"/>
    </location>
</feature>
<dbReference type="EMBL" id="DF952381">
    <property type="protein sequence ID" value="GAN45442.1"/>
    <property type="molecule type" value="Genomic_DNA"/>
</dbReference>